<feature type="compositionally biased region" description="Basic and acidic residues" evidence="1">
    <location>
        <begin position="45"/>
        <end position="62"/>
    </location>
</feature>
<dbReference type="InterPro" id="IPR047175">
    <property type="entry name" value="CotS-like"/>
</dbReference>
<dbReference type="PANTHER" id="PTHR39179:SF3">
    <property type="entry name" value="COTS-RELATED PROTEIN"/>
    <property type="match status" value="1"/>
</dbReference>
<sequence>MVTLTSRYVGTDPRYRYPKKKRAARNLSTRRRKSEERISFPVPPQEKKSSNQGKEKIDKNREPQIVAPPRQKEEERLVEERKPLVQSVPEQLFEEKRASQESTSMPLRWEEMVKNISQQGLPWSQDQDSEVEVPAFQISNNEVAQILRELDQKPRFAEQEGSKWLVEGDVDSLVIRQLTGEEGKKKAHNIVSAISHLRKKGFVNCPELVSSKFGETVLAFPENSYYVYKKIFGKEMKLEKSRDYREVGRMLALFHRAGIGYVPIHREEEKGERLRNLVRDGVVTVDKWKEKIQKQRFFSDGDRLLKESLPRLMERANRSFQWIEEPYAQLYRAARARSSLCQGNFSTAQLIKTTQGIYIENFDHCRIDAPILDLAELVAQVARDTREGWKGAVAIIEGYEWVQRLTPEEWNVLLGYLLLPRSLWDYMEESFENRSDRIEVIPDRKVQDQGYKRARAAVEKCNRTFLAAYRLSVHGQIDLPS</sequence>
<name>A0A6I0EX41_9FIRM</name>
<comment type="caution">
    <text evidence="2">The sequence shown here is derived from an EMBL/GenBank/DDBJ whole genome shotgun (WGS) entry which is preliminary data.</text>
</comment>
<feature type="region of interest" description="Disordered" evidence="1">
    <location>
        <begin position="1"/>
        <end position="81"/>
    </location>
</feature>
<dbReference type="EMBL" id="WBXO01000010">
    <property type="protein sequence ID" value="KAB2951713.1"/>
    <property type="molecule type" value="Genomic_DNA"/>
</dbReference>
<dbReference type="Proteomes" id="UP000468766">
    <property type="component" value="Unassembled WGS sequence"/>
</dbReference>
<evidence type="ECO:0008006" key="4">
    <source>
        <dbReference type="Google" id="ProtNLM"/>
    </source>
</evidence>
<dbReference type="InterPro" id="IPR011009">
    <property type="entry name" value="Kinase-like_dom_sf"/>
</dbReference>
<gene>
    <name evidence="2" type="ORF">F9B85_11855</name>
</gene>
<dbReference type="Gene3D" id="3.90.1200.10">
    <property type="match status" value="1"/>
</dbReference>
<dbReference type="PANTHER" id="PTHR39179">
    <property type="entry name" value="SPORE COAT PROTEIN I"/>
    <property type="match status" value="1"/>
</dbReference>
<reference evidence="2 3" key="1">
    <citation type="submission" date="2019-10" db="EMBL/GenBank/DDBJ databases">
        <title>Whole-genome sequence of the extremophile Heliorestis acidaminivorans DSM 24790.</title>
        <authorList>
            <person name="Kyndt J.A."/>
            <person name="Meyer T.E."/>
        </authorList>
    </citation>
    <scope>NUCLEOTIDE SEQUENCE [LARGE SCALE GENOMIC DNA]</scope>
    <source>
        <strain evidence="2 3">DSM 24790</strain>
    </source>
</reference>
<dbReference type="AlphaFoldDB" id="A0A6I0EX41"/>
<dbReference type="Gene3D" id="3.30.200.20">
    <property type="entry name" value="Phosphorylase Kinase, domain 1"/>
    <property type="match status" value="1"/>
</dbReference>
<dbReference type="OrthoDB" id="9771902at2"/>
<accession>A0A6I0EX41</accession>
<keyword evidence="3" id="KW-1185">Reference proteome</keyword>
<protein>
    <recommendedName>
        <fullName evidence="4">CotS family spore coat protein</fullName>
    </recommendedName>
</protein>
<feature type="compositionally biased region" description="Basic and acidic residues" evidence="1">
    <location>
        <begin position="70"/>
        <end position="81"/>
    </location>
</feature>
<proteinExistence type="predicted"/>
<dbReference type="RefSeq" id="WP_151621192.1">
    <property type="nucleotide sequence ID" value="NZ_WBXO01000010.1"/>
</dbReference>
<dbReference type="GO" id="GO:0042601">
    <property type="term" value="C:endospore-forming forespore"/>
    <property type="evidence" value="ECO:0007669"/>
    <property type="project" value="TreeGrafter"/>
</dbReference>
<evidence type="ECO:0000256" key="1">
    <source>
        <dbReference type="SAM" id="MobiDB-lite"/>
    </source>
</evidence>
<feature type="compositionally biased region" description="Basic residues" evidence="1">
    <location>
        <begin position="16"/>
        <end position="32"/>
    </location>
</feature>
<dbReference type="SUPFAM" id="SSF56112">
    <property type="entry name" value="Protein kinase-like (PK-like)"/>
    <property type="match status" value="1"/>
</dbReference>
<evidence type="ECO:0000313" key="2">
    <source>
        <dbReference type="EMBL" id="KAB2951713.1"/>
    </source>
</evidence>
<evidence type="ECO:0000313" key="3">
    <source>
        <dbReference type="Proteomes" id="UP000468766"/>
    </source>
</evidence>
<organism evidence="2 3">
    <name type="scientific">Heliorestis acidaminivorans</name>
    <dbReference type="NCBI Taxonomy" id="553427"/>
    <lineage>
        <taxon>Bacteria</taxon>
        <taxon>Bacillati</taxon>
        <taxon>Bacillota</taxon>
        <taxon>Clostridia</taxon>
        <taxon>Eubacteriales</taxon>
        <taxon>Heliobacteriaceae</taxon>
        <taxon>Heliorestis</taxon>
    </lineage>
</organism>